<dbReference type="GeneID" id="30985599"/>
<evidence type="ECO:0000313" key="3">
    <source>
        <dbReference type="EMBL" id="ODV80576.1"/>
    </source>
</evidence>
<dbReference type="AlphaFoldDB" id="A0A1E4SM24"/>
<keyword evidence="1" id="KW-0732">Signal</keyword>
<dbReference type="InterPro" id="IPR012349">
    <property type="entry name" value="Split_barrel_FMN-bd"/>
</dbReference>
<protein>
    <recommendedName>
        <fullName evidence="2">CREG-like beta-barrel domain-containing protein</fullName>
    </recommendedName>
</protein>
<evidence type="ECO:0000256" key="1">
    <source>
        <dbReference type="SAM" id="SignalP"/>
    </source>
</evidence>
<feature type="domain" description="CREG-like beta-barrel" evidence="2">
    <location>
        <begin position="44"/>
        <end position="227"/>
    </location>
</feature>
<dbReference type="EMBL" id="KV453910">
    <property type="protein sequence ID" value="ODV80576.1"/>
    <property type="molecule type" value="Genomic_DNA"/>
</dbReference>
<reference evidence="4" key="1">
    <citation type="submission" date="2016-05" db="EMBL/GenBank/DDBJ databases">
        <title>Comparative genomics of biotechnologically important yeasts.</title>
        <authorList>
            <consortium name="DOE Joint Genome Institute"/>
            <person name="Riley R."/>
            <person name="Haridas S."/>
            <person name="Wolfe K.H."/>
            <person name="Lopes M.R."/>
            <person name="Hittinger C.T."/>
            <person name="Goker M."/>
            <person name="Salamov A."/>
            <person name="Wisecaver J."/>
            <person name="Long T.M."/>
            <person name="Aerts A.L."/>
            <person name="Barry K."/>
            <person name="Choi C."/>
            <person name="Clum A."/>
            <person name="Coughlan A.Y."/>
            <person name="Deshpande S."/>
            <person name="Douglass A.P."/>
            <person name="Hanson S.J."/>
            <person name="Klenk H.-P."/>
            <person name="Labutti K."/>
            <person name="Lapidus A."/>
            <person name="Lindquist E."/>
            <person name="Lipzen A."/>
            <person name="Meier-Kolthoff J.P."/>
            <person name="Ohm R.A."/>
            <person name="Otillar R.P."/>
            <person name="Pangilinan J."/>
            <person name="Peng Y."/>
            <person name="Rokas A."/>
            <person name="Rosa C.A."/>
            <person name="Scheuner C."/>
            <person name="Sibirny A.A."/>
            <person name="Slot J.C."/>
            <person name="Stielow J.B."/>
            <person name="Sun H."/>
            <person name="Kurtzman C.P."/>
            <person name="Blackwell M."/>
            <person name="Grigoriev I.V."/>
            <person name="Jeffries T.W."/>
        </authorList>
    </citation>
    <scope>NUCLEOTIDE SEQUENCE [LARGE SCALE GENOMIC DNA]</scope>
    <source>
        <strain evidence="4">NRRL Y-17324</strain>
    </source>
</reference>
<dbReference type="Gene3D" id="2.30.110.10">
    <property type="entry name" value="Electron Transport, Fmn-binding Protein, Chain A"/>
    <property type="match status" value="1"/>
</dbReference>
<dbReference type="InterPro" id="IPR055343">
    <property type="entry name" value="CREG_beta-barrel"/>
</dbReference>
<dbReference type="SUPFAM" id="SSF50475">
    <property type="entry name" value="FMN-binding split barrel"/>
    <property type="match status" value="1"/>
</dbReference>
<dbReference type="RefSeq" id="XP_020065698.1">
    <property type="nucleotide sequence ID" value="XM_020211463.1"/>
</dbReference>
<dbReference type="Pfam" id="PF13883">
    <property type="entry name" value="CREG_beta-barrel"/>
    <property type="match status" value="1"/>
</dbReference>
<evidence type="ECO:0000313" key="4">
    <source>
        <dbReference type="Proteomes" id="UP000094285"/>
    </source>
</evidence>
<accession>A0A1E4SM24</accession>
<gene>
    <name evidence="3" type="ORF">CANTADRAFT_88505</name>
</gene>
<organism evidence="3 4">
    <name type="scientific">Suhomyces tanzawaensis NRRL Y-17324</name>
    <dbReference type="NCBI Taxonomy" id="984487"/>
    <lineage>
        <taxon>Eukaryota</taxon>
        <taxon>Fungi</taxon>
        <taxon>Dikarya</taxon>
        <taxon>Ascomycota</taxon>
        <taxon>Saccharomycotina</taxon>
        <taxon>Pichiomycetes</taxon>
        <taxon>Debaryomycetaceae</taxon>
        <taxon>Suhomyces</taxon>
    </lineage>
</organism>
<feature type="chain" id="PRO_5009162833" description="CREG-like beta-barrel domain-containing protein" evidence="1">
    <location>
        <begin position="20"/>
        <end position="234"/>
    </location>
</feature>
<dbReference type="PANTHER" id="PTHR37273">
    <property type="entry name" value="CHROMOSOME 8, WHOLE GENOME SHOTGUN SEQUENCE"/>
    <property type="match status" value="1"/>
</dbReference>
<dbReference type="OrthoDB" id="2138282at2759"/>
<evidence type="ECO:0000259" key="2">
    <source>
        <dbReference type="Pfam" id="PF13883"/>
    </source>
</evidence>
<sequence>MLHQLWIPAIAYLAATATAASLPDTQVLLAPPEPGTHIPALQIPSEEEAATVARTLVQRESLTNINTIRKIHQDDGTTRALPFSAMEYYADCDEDGDPYWLAVDIGTTFQNLRQGSDVSFTIRVGDHPAWDEVNATYPGGIEQSPAGSPRINLSGRLNWVPFKTPFDYIRLQACFLKRHPDAVAWLPGSYGSPHSSRWAKLEVDAIYFVGGFGDRAYIGAIDPELYHAADVIEL</sequence>
<dbReference type="Proteomes" id="UP000094285">
    <property type="component" value="Unassembled WGS sequence"/>
</dbReference>
<keyword evidence="4" id="KW-1185">Reference proteome</keyword>
<proteinExistence type="predicted"/>
<name>A0A1E4SM24_9ASCO</name>
<dbReference type="STRING" id="984487.A0A1E4SM24"/>
<feature type="signal peptide" evidence="1">
    <location>
        <begin position="1"/>
        <end position="19"/>
    </location>
</feature>
<dbReference type="PANTHER" id="PTHR37273:SF1">
    <property type="entry name" value="ADL397C-AP"/>
    <property type="match status" value="1"/>
</dbReference>